<dbReference type="KEGG" id="bbes:BESB_006760"/>
<reference evidence="4 5" key="1">
    <citation type="submission" date="2017-09" db="EMBL/GenBank/DDBJ databases">
        <title>Genome sequencing of Besnoitia besnoiti strain Bb-Ger1.</title>
        <authorList>
            <person name="Schares G."/>
            <person name="Venepally P."/>
            <person name="Lorenzi H.A."/>
        </authorList>
    </citation>
    <scope>NUCLEOTIDE SEQUENCE [LARGE SCALE GENOMIC DNA]</scope>
    <source>
        <strain evidence="4 5">Bb-Ger1</strain>
    </source>
</reference>
<dbReference type="InterPro" id="IPR023610">
    <property type="entry name" value="PInositol-4/5-P-5/4-kinase"/>
</dbReference>
<evidence type="ECO:0000259" key="3">
    <source>
        <dbReference type="PROSITE" id="PS51455"/>
    </source>
</evidence>
<dbReference type="GO" id="GO:0046854">
    <property type="term" value="P:phosphatidylinositol phosphate biosynthetic process"/>
    <property type="evidence" value="ECO:0007669"/>
    <property type="project" value="TreeGrafter"/>
</dbReference>
<feature type="compositionally biased region" description="Basic and acidic residues" evidence="2">
    <location>
        <begin position="650"/>
        <end position="663"/>
    </location>
</feature>
<dbReference type="Gene3D" id="3.30.800.10">
    <property type="entry name" value="Phosphatidylinositol Phosphate Kinase II Beta"/>
    <property type="match status" value="1"/>
</dbReference>
<dbReference type="Proteomes" id="UP000224006">
    <property type="component" value="Chromosome I"/>
</dbReference>
<keyword evidence="5" id="KW-1185">Reference proteome</keyword>
<feature type="region of interest" description="Disordered" evidence="2">
    <location>
        <begin position="2028"/>
        <end position="2124"/>
    </location>
</feature>
<feature type="region of interest" description="Disordered" evidence="2">
    <location>
        <begin position="119"/>
        <end position="164"/>
    </location>
</feature>
<feature type="compositionally biased region" description="Acidic residues" evidence="2">
    <location>
        <begin position="16"/>
        <end position="25"/>
    </location>
</feature>
<dbReference type="SMART" id="SM00330">
    <property type="entry name" value="PIPKc"/>
    <property type="match status" value="1"/>
</dbReference>
<evidence type="ECO:0000313" key="4">
    <source>
        <dbReference type="EMBL" id="PFH38335.1"/>
    </source>
</evidence>
<feature type="compositionally biased region" description="Gly residues" evidence="2">
    <location>
        <begin position="1284"/>
        <end position="1293"/>
    </location>
</feature>
<feature type="region of interest" description="Disordered" evidence="2">
    <location>
        <begin position="556"/>
        <end position="908"/>
    </location>
</feature>
<keyword evidence="1" id="KW-0808">Transferase</keyword>
<feature type="compositionally biased region" description="Basic residues" evidence="2">
    <location>
        <begin position="883"/>
        <end position="893"/>
    </location>
</feature>
<feature type="region of interest" description="Disordered" evidence="2">
    <location>
        <begin position="1"/>
        <end position="104"/>
    </location>
</feature>
<dbReference type="RefSeq" id="XP_029222344.1">
    <property type="nucleotide sequence ID" value="XM_029359431.1"/>
</dbReference>
<dbReference type="InterPro" id="IPR027483">
    <property type="entry name" value="PInositol-4-P-4/5-kinase_C_sf"/>
</dbReference>
<feature type="compositionally biased region" description="Acidic residues" evidence="2">
    <location>
        <begin position="2036"/>
        <end position="2051"/>
    </location>
</feature>
<evidence type="ECO:0000256" key="2">
    <source>
        <dbReference type="SAM" id="MobiDB-lite"/>
    </source>
</evidence>
<dbReference type="PANTHER" id="PTHR23086:SF8">
    <property type="entry name" value="PHOSPHATIDYLINOSITOL 5-PHOSPHATE 4-KINASE, ISOFORM A"/>
    <property type="match status" value="1"/>
</dbReference>
<feature type="compositionally biased region" description="Acidic residues" evidence="2">
    <location>
        <begin position="1214"/>
        <end position="1224"/>
    </location>
</feature>
<dbReference type="GeneID" id="40305739"/>
<feature type="region of interest" description="Disordered" evidence="2">
    <location>
        <begin position="1392"/>
        <end position="1507"/>
    </location>
</feature>
<accession>A0A2A9MK39</accession>
<dbReference type="VEuPathDB" id="ToxoDB:BESB_006760"/>
<feature type="domain" description="PIPK" evidence="3">
    <location>
        <begin position="987"/>
        <end position="1992"/>
    </location>
</feature>
<dbReference type="PANTHER" id="PTHR23086">
    <property type="entry name" value="PHOSPHATIDYLINOSITOL-4-PHOSPHATE 5-KINASE"/>
    <property type="match status" value="1"/>
</dbReference>
<dbReference type="OrthoDB" id="2129491at2759"/>
<keyword evidence="1" id="KW-0418">Kinase</keyword>
<keyword evidence="1" id="KW-0547">Nucleotide-binding</keyword>
<dbReference type="PROSITE" id="PS51455">
    <property type="entry name" value="PIPK"/>
    <property type="match status" value="1"/>
</dbReference>
<feature type="compositionally biased region" description="Low complexity" evidence="2">
    <location>
        <begin position="31"/>
        <end position="46"/>
    </location>
</feature>
<organism evidence="4 5">
    <name type="scientific">Besnoitia besnoiti</name>
    <name type="common">Apicomplexan protozoan</name>
    <dbReference type="NCBI Taxonomy" id="94643"/>
    <lineage>
        <taxon>Eukaryota</taxon>
        <taxon>Sar</taxon>
        <taxon>Alveolata</taxon>
        <taxon>Apicomplexa</taxon>
        <taxon>Conoidasida</taxon>
        <taxon>Coccidia</taxon>
        <taxon>Eucoccidiorida</taxon>
        <taxon>Eimeriorina</taxon>
        <taxon>Sarcocystidae</taxon>
        <taxon>Besnoitia</taxon>
    </lineage>
</organism>
<dbReference type="InterPro" id="IPR027484">
    <property type="entry name" value="PInositol-4-P-5-kinase_N"/>
</dbReference>
<feature type="region of interest" description="Disordered" evidence="2">
    <location>
        <begin position="1616"/>
        <end position="1790"/>
    </location>
</feature>
<name>A0A2A9MK39_BESBE</name>
<gene>
    <name evidence="4" type="ORF">BESB_006760</name>
</gene>
<feature type="compositionally biased region" description="Basic and acidic residues" evidence="2">
    <location>
        <begin position="739"/>
        <end position="755"/>
    </location>
</feature>
<feature type="compositionally biased region" description="Basic and acidic residues" evidence="2">
    <location>
        <begin position="1454"/>
        <end position="1475"/>
    </location>
</feature>
<evidence type="ECO:0000313" key="5">
    <source>
        <dbReference type="Proteomes" id="UP000224006"/>
    </source>
</evidence>
<feature type="compositionally biased region" description="Low complexity" evidence="2">
    <location>
        <begin position="1701"/>
        <end position="1717"/>
    </location>
</feature>
<dbReference type="Pfam" id="PF01504">
    <property type="entry name" value="PIP5K"/>
    <property type="match status" value="3"/>
</dbReference>
<feature type="compositionally biased region" description="Low complexity" evidence="2">
    <location>
        <begin position="1754"/>
        <end position="1766"/>
    </location>
</feature>
<feature type="compositionally biased region" description="Low complexity" evidence="2">
    <location>
        <begin position="771"/>
        <end position="785"/>
    </location>
</feature>
<feature type="compositionally biased region" description="Basic residues" evidence="2">
    <location>
        <begin position="809"/>
        <end position="821"/>
    </location>
</feature>
<feature type="compositionally biased region" description="Polar residues" evidence="2">
    <location>
        <begin position="1681"/>
        <end position="1690"/>
    </location>
</feature>
<feature type="compositionally biased region" description="Low complexity" evidence="2">
    <location>
        <begin position="829"/>
        <end position="882"/>
    </location>
</feature>
<dbReference type="SUPFAM" id="SSF56104">
    <property type="entry name" value="SAICAR synthase-like"/>
    <property type="match status" value="3"/>
</dbReference>
<evidence type="ECO:0000256" key="1">
    <source>
        <dbReference type="PROSITE-ProRule" id="PRU00781"/>
    </source>
</evidence>
<feature type="compositionally biased region" description="Low complexity" evidence="2">
    <location>
        <begin position="1394"/>
        <end position="1409"/>
    </location>
</feature>
<keyword evidence="1" id="KW-0067">ATP-binding</keyword>
<sequence>MKRNGVQVGAGHSPNEEEGEAEERGEDVRRASAGGASDASAPARPSQGLRQTSLTSKPRGGSLRGDSDYASAGGLSGGRSEPPSEAAPGPRSAREGNAPQPTRRRGFVALVTSGGRPKLWCLPRGLRGAGKRPGATPPDTRTPHFDGQQKRTNSPRQRRRGGRLAPAAIVSKKTRALPQCLRINRLSCMADPAGTDATRSHGEDVGDVLKFLQGTGSEPQFLLMYPPHRTLLWSLSDPLVLLAFYHYLEEIRIARILAVTGYRSADACVIDARGMGFVSGDLLLMLDVLHTFFYSRKYIPKARVREFTRRLVEPCLLVLQPAGLVSPALLPASLTKPRRGAESEELNTHLFLSTYQLYLNNYSTNTRSVGAPGCGAESPGGDTQRLGPAARSAFAVESEFTERSAAFAEDVKLEAQQQTAVGGKAPLATHVSDDAEGGEEKAAAPPKPSHLSLFPSRSTLGNSISLSHVEECAHWAAHINLLLTRSDGPEKEAARTTFLKTCMNLIMKQLLDPWKEFVERSLPQFLHGIFDPDFSVQTAIMDKLYRLRRDLEAATGIPCSTPMGPQAEAPSQPHTRFPERAKGEPASRLSPFRVETPSEEGGEAARASPPRPSERGRRKKRAADSSPSGGEDAGGRGNSLERTSKKGRKPEKNRSSLRPDEVGARSPSVARGADESDPERDDASSEVSRGASPSARGRRKEEGMPKGGRRSTVAKPRRRAEHRQTLNAVASLFPDADDEKGRGREPGGRAGRESHLSSAGAPGTLPRLRTPPVVSAASSCPSAPSRQTLLGGHGGGGDTRAAAVSGSGSRRRGKERHRRGSGFRDEVDSCASSSSRASERGYSSGQSSASCASSSPESSSASCSSPSSASASSATSLQAATRHSQRRVSRTAKHKDSGSRASEQLPHMGSCLARLSPVGPAAEALEDFALTNLSDRASPSRAHVGLRLVKMNALRQAGIPGLLRGRREEGRAPAVGGNAVREDSPFYALTFAMMLGLQMSNELSACILRLRHENGSSLDLEFLLEEPLLLPVRQFHFWCYPQLPRQFFCVFDDFAPDTFECARELAGVTEQDYRSSMCRTDFSFIEFESNSKSGQFFLFSHDGKYLIKTISLREVKQVLKILPAYTDHLLSNPNSLLTRLFGLHRVEIYKRYDLLDEDEFCHRGSRGTDDQAGDLFSAAEDASASPAASPSNLSHDLCARILRASSNATILEGDEEAEAEDEEACERASSPGAPRPDAPARGRSDRQRPPDSPRSARRDSEETPGGGDAPGNEAAPEALAGGVSAPGGGGDNDGSGDNDDVETASPPDIRFASRETQHSAFPPAGSSQASWPGQGAASPAGEGCVPPRTRPSGQRPGDGVAQPPGFTHADKERGLLFRGSLKGMRDTVRASLRPVASDDVPAAAAAESAFTLPRSVRLPSRPLKREQTPSASGESHIQHIASLVAGKLSQRQDGLGKKKEGRDSAKGAEKKKPADTQRSGLGGRPHVKLVGSKSKAPAQKTLRHSDSRTFAVRDDAKKHSVTCAYFVVIGTAFDPFLGLHEAYDLKGSTVSRRAKPDDRVKKDVDWLQLHRRLGLRDEEAQELLRAHRLDCELLETLGVFDYSLLVGIHKCKRGMPAQTESRRGSLDGAPGSKAPEESGGVDGPLRQYTRSCHESKQFTDRSLSAESGAWREPSPADNVPLISTSPSTASLEEVKSRAISPALEGAPGAGDAEAAPGNSGDDSPRDRREESQRARNEELSRDRGGASRGRAEDGSAAAVDARAAAGAERDESKDEKGEAGEEAPFDPDEKSGLAKAFTAAAKKPVGKAHFSAVARMRSPPLCSSDSSLGRETSREDLSLVLATPTLQTTPTHAAACEDSREGKGRSGDCLVADLRSHPARSRGGENILSASSSKLPYSHTVCSFYTKSCMETAFMSPPSPDSGFGVKVMSADMSEIYFLGIIDFLTPYDWRRYGHTAYKRLKSTIMCEFGEISPVPPAYYAHRQHTFVRKHVIKALQRDSMERRPRAVLAAERTGMSRRKLIKVMRTRARERMEERQEDSEDNAEAEVEEDGIPKEGKALRKRLARETRKLNKDSLRKKGAGPNLRSGSKWSLTLFEGRKGKSDEGEGNKTNKSERTHHRKQKK</sequence>
<feature type="compositionally biased region" description="Basic and acidic residues" evidence="2">
    <location>
        <begin position="1238"/>
        <end position="1261"/>
    </location>
</feature>
<dbReference type="STRING" id="94643.A0A2A9MK39"/>
<dbReference type="GO" id="GO:0005524">
    <property type="term" value="F:ATP binding"/>
    <property type="evidence" value="ECO:0007669"/>
    <property type="project" value="UniProtKB-UniRule"/>
</dbReference>
<feature type="compositionally biased region" description="Basic and acidic residues" evidence="2">
    <location>
        <begin position="1767"/>
        <end position="1779"/>
    </location>
</feature>
<proteinExistence type="predicted"/>
<feature type="region of interest" description="Disordered" evidence="2">
    <location>
        <begin position="1214"/>
        <end position="1372"/>
    </location>
</feature>
<dbReference type="GO" id="GO:0005886">
    <property type="term" value="C:plasma membrane"/>
    <property type="evidence" value="ECO:0007669"/>
    <property type="project" value="TreeGrafter"/>
</dbReference>
<dbReference type="GO" id="GO:0016308">
    <property type="term" value="F:1-phosphatidylinositol-4-phosphate 5-kinase activity"/>
    <property type="evidence" value="ECO:0007669"/>
    <property type="project" value="TreeGrafter"/>
</dbReference>
<protein>
    <recommendedName>
        <fullName evidence="3">PIPK domain-containing protein</fullName>
    </recommendedName>
</protein>
<feature type="compositionally biased region" description="Basic and acidic residues" evidence="2">
    <location>
        <begin position="2052"/>
        <end position="2077"/>
    </location>
</feature>
<dbReference type="EMBL" id="NWUJ01000001">
    <property type="protein sequence ID" value="PFH38335.1"/>
    <property type="molecule type" value="Genomic_DNA"/>
</dbReference>
<feature type="compositionally biased region" description="Basic and acidic residues" evidence="2">
    <location>
        <begin position="2097"/>
        <end position="2115"/>
    </location>
</feature>
<dbReference type="InterPro" id="IPR002498">
    <property type="entry name" value="PInositol-4-P-4/5-kinase_core"/>
</dbReference>
<feature type="compositionally biased region" description="Basic and acidic residues" evidence="2">
    <location>
        <begin position="576"/>
        <end position="585"/>
    </location>
</feature>
<dbReference type="Gene3D" id="3.30.810.10">
    <property type="entry name" value="2-Layer Sandwich"/>
    <property type="match status" value="2"/>
</dbReference>
<feature type="region of interest" description="Disordered" evidence="2">
    <location>
        <begin position="428"/>
        <end position="450"/>
    </location>
</feature>
<feature type="compositionally biased region" description="Basic and acidic residues" evidence="2">
    <location>
        <begin position="1722"/>
        <end position="1753"/>
    </location>
</feature>
<comment type="caution">
    <text evidence="4">The sequence shown here is derived from an EMBL/GenBank/DDBJ whole genome shotgun (WGS) entry which is preliminary data.</text>
</comment>